<dbReference type="SUPFAM" id="SSF88713">
    <property type="entry name" value="Glycoside hydrolase/deacetylase"/>
    <property type="match status" value="1"/>
</dbReference>
<name>A0A5B2W615_9BACT</name>
<dbReference type="Gene3D" id="2.60.40.10">
    <property type="entry name" value="Immunoglobulins"/>
    <property type="match status" value="1"/>
</dbReference>
<dbReference type="SUPFAM" id="SSF48208">
    <property type="entry name" value="Six-hairpin glycosidases"/>
    <property type="match status" value="1"/>
</dbReference>
<keyword evidence="6" id="KW-0732">Signal</keyword>
<gene>
    <name evidence="8" type="ORF">F0L74_01785</name>
</gene>
<feature type="domain" description="NodB homology" evidence="7">
    <location>
        <begin position="622"/>
        <end position="832"/>
    </location>
</feature>
<dbReference type="PROSITE" id="PS51677">
    <property type="entry name" value="NODB"/>
    <property type="match status" value="1"/>
</dbReference>
<dbReference type="InterPro" id="IPR011330">
    <property type="entry name" value="Glyco_hydro/deAcase_b/a-brl"/>
</dbReference>
<dbReference type="CDD" id="cd10917">
    <property type="entry name" value="CE4_NodB_like_6s_7s"/>
    <property type="match status" value="1"/>
</dbReference>
<dbReference type="InterPro" id="IPR014756">
    <property type="entry name" value="Ig_E-set"/>
</dbReference>
<evidence type="ECO:0000259" key="7">
    <source>
        <dbReference type="PROSITE" id="PS51677"/>
    </source>
</evidence>
<dbReference type="GO" id="GO:0016810">
    <property type="term" value="F:hydrolase activity, acting on carbon-nitrogen (but not peptide) bonds"/>
    <property type="evidence" value="ECO:0007669"/>
    <property type="project" value="InterPro"/>
</dbReference>
<keyword evidence="2" id="KW-0378">Hydrolase</keyword>
<evidence type="ECO:0000256" key="1">
    <source>
        <dbReference type="ARBA" id="ARBA00007072"/>
    </source>
</evidence>
<dbReference type="PANTHER" id="PTHR22298">
    <property type="entry name" value="ENDO-1,4-BETA-GLUCANASE"/>
    <property type="match status" value="1"/>
</dbReference>
<sequence>MAVRVIAFSAACVPIYLSVSAQNANSTQGPAAAQDTTSWIRINQLGYTPQGIKVAVWCAKTPAPAATFALHDAATGNIIFQTSTSKDFGAYGPFTHTRRLDFTKFQRPGAYYLSAGGSISPVFRIEPDVYKGAADFCLQYMRQQRSGFNPYLKDSCHTHDGFTVYGPMPDGTHINASGGWHDASDYLQYVTTSANATYHLLAAWRDFKPVFTDTHAANGLNGSNGLADILDEARWGLDWLLRMHPAPDHMFNQLADDRDHRGMRLPTADTASYGRGLERPVYFCTGQPQGLKHFKNRSTGLASTAGKFASAFALGASLYTNIDSQYSALLQQKAASAYALGVKHPGVCQTAPCGAPYFYEEDNWMDDMELGAVMLGNLTRQRALINQAMQWARQEPLTPWMGADTARHYQWYPFHNFGHYELARTQPALQPAAMSYYRQGISAVWEKARHNAFYRGIPFIWCSNNLTVSFAIQCNRYRQLTKDTRYQQLEQACIDWLFGCNPWGTAMVAGLPANGDFPQDPHSSFSHLYNYPVNGGLVDGPVYGSIYGNLIGITLHNGDEYAPFQSSLAVYHDDFGDYSTNEPTMDGTASLIYLLAAAEYEAMPTSFTYTHGAITRADTTRRQLALVFTADEFANGVPVITRILQQYHVPASFFFTGRFYRNPANKAFIQQLRHNGHYLGPHSDQHLLYCDWNKRDSLLVTQEEFCTDLLQCYHAMAQQGITRQQAPFFLPPYEWYNDTIAAWTTALQLQLINYTPGTLSHADYTWPQLGKQYRSCNTILQSIQAYEQQHPAGLNGFILLMHAGVDPRRTDLCWDGLDKLLQYLRQKDYDLVTLLELLRYR</sequence>
<dbReference type="Pfam" id="PF02927">
    <property type="entry name" value="CelD_N"/>
    <property type="match status" value="1"/>
</dbReference>
<dbReference type="SUPFAM" id="SSF81296">
    <property type="entry name" value="E set domains"/>
    <property type="match status" value="1"/>
</dbReference>
<dbReference type="Gene3D" id="1.50.10.10">
    <property type="match status" value="1"/>
</dbReference>
<dbReference type="InterPro" id="IPR004197">
    <property type="entry name" value="Cellulase_Ig-like"/>
</dbReference>
<proteinExistence type="inferred from homology"/>
<evidence type="ECO:0000256" key="3">
    <source>
        <dbReference type="ARBA" id="ARBA00023277"/>
    </source>
</evidence>
<dbReference type="EMBL" id="VUOC01000001">
    <property type="protein sequence ID" value="KAA2245817.1"/>
    <property type="molecule type" value="Genomic_DNA"/>
</dbReference>
<reference evidence="8 9" key="2">
    <citation type="submission" date="2019-09" db="EMBL/GenBank/DDBJ databases">
        <authorList>
            <person name="Jin C."/>
        </authorList>
    </citation>
    <scope>NUCLEOTIDE SEQUENCE [LARGE SCALE GENOMIC DNA]</scope>
    <source>
        <strain evidence="8 9">BN140078</strain>
    </source>
</reference>
<dbReference type="Pfam" id="PF00759">
    <property type="entry name" value="Glyco_hydro_9"/>
    <property type="match status" value="1"/>
</dbReference>
<keyword evidence="5" id="KW-0624">Polysaccharide degradation</keyword>
<dbReference type="Pfam" id="PF01522">
    <property type="entry name" value="Polysacc_deac_1"/>
    <property type="match status" value="1"/>
</dbReference>
<accession>A0A5B2W615</accession>
<evidence type="ECO:0000256" key="4">
    <source>
        <dbReference type="ARBA" id="ARBA00023295"/>
    </source>
</evidence>
<comment type="similarity">
    <text evidence="1">Belongs to the glycosyl hydrolase 9 (cellulase E) family.</text>
</comment>
<protein>
    <submittedName>
        <fullName evidence="8">Polysaccharide deacetylase family protein</fullName>
    </submittedName>
</protein>
<evidence type="ECO:0000256" key="5">
    <source>
        <dbReference type="ARBA" id="ARBA00023326"/>
    </source>
</evidence>
<dbReference type="InterPro" id="IPR001701">
    <property type="entry name" value="Glyco_hydro_9"/>
</dbReference>
<dbReference type="InterPro" id="IPR013783">
    <property type="entry name" value="Ig-like_fold"/>
</dbReference>
<feature type="signal peptide" evidence="6">
    <location>
        <begin position="1"/>
        <end position="21"/>
    </location>
</feature>
<keyword evidence="9" id="KW-1185">Reference proteome</keyword>
<dbReference type="Gene3D" id="3.20.20.370">
    <property type="entry name" value="Glycoside hydrolase/deacetylase"/>
    <property type="match status" value="1"/>
</dbReference>
<dbReference type="InterPro" id="IPR008928">
    <property type="entry name" value="6-hairpin_glycosidase_sf"/>
</dbReference>
<dbReference type="Proteomes" id="UP000324611">
    <property type="component" value="Unassembled WGS sequence"/>
</dbReference>
<reference evidence="8 9" key="1">
    <citation type="submission" date="2019-09" db="EMBL/GenBank/DDBJ databases">
        <title>Chitinophaga ginsengihumi sp. nov., isolated from soil of ginseng rhizosphere.</title>
        <authorList>
            <person name="Lee J."/>
        </authorList>
    </citation>
    <scope>NUCLEOTIDE SEQUENCE [LARGE SCALE GENOMIC DNA]</scope>
    <source>
        <strain evidence="8 9">BN140078</strain>
    </source>
</reference>
<feature type="chain" id="PRO_5023056359" evidence="6">
    <location>
        <begin position="22"/>
        <end position="841"/>
    </location>
</feature>
<evidence type="ECO:0000313" key="9">
    <source>
        <dbReference type="Proteomes" id="UP000324611"/>
    </source>
</evidence>
<keyword evidence="3" id="KW-0119">Carbohydrate metabolism</keyword>
<evidence type="ECO:0000313" key="8">
    <source>
        <dbReference type="EMBL" id="KAA2245817.1"/>
    </source>
</evidence>
<evidence type="ECO:0000256" key="2">
    <source>
        <dbReference type="ARBA" id="ARBA00022801"/>
    </source>
</evidence>
<keyword evidence="4" id="KW-0326">Glycosidase</keyword>
<dbReference type="InterPro" id="IPR002509">
    <property type="entry name" value="NODB_dom"/>
</dbReference>
<dbReference type="InterPro" id="IPR012341">
    <property type="entry name" value="6hp_glycosidase-like_sf"/>
</dbReference>
<evidence type="ECO:0000256" key="6">
    <source>
        <dbReference type="SAM" id="SignalP"/>
    </source>
</evidence>
<dbReference type="AlphaFoldDB" id="A0A5B2W615"/>
<dbReference type="CDD" id="cd02850">
    <property type="entry name" value="E_set_Cellulase_N"/>
    <property type="match status" value="1"/>
</dbReference>
<dbReference type="GO" id="GO:0008810">
    <property type="term" value="F:cellulase activity"/>
    <property type="evidence" value="ECO:0007669"/>
    <property type="project" value="InterPro"/>
</dbReference>
<dbReference type="GO" id="GO:0000272">
    <property type="term" value="P:polysaccharide catabolic process"/>
    <property type="evidence" value="ECO:0007669"/>
    <property type="project" value="UniProtKB-KW"/>
</dbReference>
<comment type="caution">
    <text evidence="8">The sequence shown here is derived from an EMBL/GenBank/DDBJ whole genome shotgun (WGS) entry which is preliminary data.</text>
</comment>
<organism evidence="8 9">
    <name type="scientific">Chitinophaga agrisoli</name>
    <dbReference type="NCBI Taxonomy" id="2607653"/>
    <lineage>
        <taxon>Bacteria</taxon>
        <taxon>Pseudomonadati</taxon>
        <taxon>Bacteroidota</taxon>
        <taxon>Chitinophagia</taxon>
        <taxon>Chitinophagales</taxon>
        <taxon>Chitinophagaceae</taxon>
        <taxon>Chitinophaga</taxon>
    </lineage>
</organism>